<name>A0A0B7GQ60_TREPH</name>
<evidence type="ECO:0000256" key="2">
    <source>
        <dbReference type="ARBA" id="ARBA00020756"/>
    </source>
</evidence>
<keyword evidence="7" id="KW-1185">Reference proteome</keyword>
<dbReference type="InterPro" id="IPR002842">
    <property type="entry name" value="ATPase_V1_Esu"/>
</dbReference>
<evidence type="ECO:0000313" key="8">
    <source>
        <dbReference type="Proteomes" id="UP000323594"/>
    </source>
</evidence>
<evidence type="ECO:0000313" key="5">
    <source>
        <dbReference type="EMBL" id="CEM60729.1"/>
    </source>
</evidence>
<dbReference type="GO" id="GO:0033178">
    <property type="term" value="C:proton-transporting two-sector ATPase complex, catalytic domain"/>
    <property type="evidence" value="ECO:0007669"/>
    <property type="project" value="InterPro"/>
</dbReference>
<reference evidence="6 8" key="3">
    <citation type="submission" date="2019-08" db="EMBL/GenBank/DDBJ databases">
        <authorList>
            <person name="Kuhnert P."/>
        </authorList>
    </citation>
    <scope>NUCLEOTIDE SEQUENCE [LARGE SCALE GENOMIC DNA]</scope>
    <source>
        <strain evidence="6 8">B36.5</strain>
    </source>
</reference>
<evidence type="ECO:0000256" key="4">
    <source>
        <dbReference type="ARBA" id="ARBA00023065"/>
    </source>
</evidence>
<dbReference type="SUPFAM" id="SSF160527">
    <property type="entry name" value="V-type ATPase subunit E-like"/>
    <property type="match status" value="1"/>
</dbReference>
<organism evidence="5 7">
    <name type="scientific">Treponema phagedenis</name>
    <dbReference type="NCBI Taxonomy" id="162"/>
    <lineage>
        <taxon>Bacteria</taxon>
        <taxon>Pseudomonadati</taxon>
        <taxon>Spirochaetota</taxon>
        <taxon>Spirochaetia</taxon>
        <taxon>Spirochaetales</taxon>
        <taxon>Treponemataceae</taxon>
        <taxon>Treponema</taxon>
    </lineage>
</organism>
<dbReference type="EMBL" id="CP042817">
    <property type="protein sequence ID" value="QEJ97350.1"/>
    <property type="molecule type" value="Genomic_DNA"/>
</dbReference>
<reference evidence="7" key="1">
    <citation type="submission" date="2015-01" db="EMBL/GenBank/DDBJ databases">
        <authorList>
            <person name="Manzoor Shahid"/>
            <person name="Zubair Saima"/>
        </authorList>
    </citation>
    <scope>NUCLEOTIDE SEQUENCE [LARGE SCALE GENOMIC DNA]</scope>
    <source>
        <strain evidence="7">V1</strain>
    </source>
</reference>
<dbReference type="Proteomes" id="UP000323594">
    <property type="component" value="Chromosome"/>
</dbReference>
<gene>
    <name evidence="5" type="primary">atpE</name>
    <name evidence="6" type="ORF">FUT82_04645</name>
    <name evidence="5" type="ORF">TPHV1_100049</name>
</gene>
<evidence type="ECO:0000313" key="7">
    <source>
        <dbReference type="Proteomes" id="UP000042527"/>
    </source>
</evidence>
<dbReference type="EMBL" id="CDNC01000002">
    <property type="protein sequence ID" value="CEM60729.1"/>
    <property type="molecule type" value="Genomic_DNA"/>
</dbReference>
<dbReference type="InterPro" id="IPR038495">
    <property type="entry name" value="ATPase_E_C"/>
</dbReference>
<accession>A0A0B7GQ60</accession>
<dbReference type="RefSeq" id="WP_024752214.1">
    <property type="nucleotide sequence ID" value="NZ_CDNC01000002.1"/>
</dbReference>
<dbReference type="Proteomes" id="UP000042527">
    <property type="component" value="Unassembled WGS sequence"/>
</dbReference>
<dbReference type="Gene3D" id="1.20.5.2950">
    <property type="match status" value="1"/>
</dbReference>
<evidence type="ECO:0000256" key="3">
    <source>
        <dbReference type="ARBA" id="ARBA00022448"/>
    </source>
</evidence>
<evidence type="ECO:0000256" key="1">
    <source>
        <dbReference type="ARBA" id="ARBA00005901"/>
    </source>
</evidence>
<dbReference type="Gene3D" id="3.30.2320.30">
    <property type="entry name" value="ATP synthase, E subunit, C-terminal"/>
    <property type="match status" value="1"/>
</dbReference>
<keyword evidence="4" id="KW-0406">Ion transport</keyword>
<dbReference type="AlphaFoldDB" id="A0A0B7GQ60"/>
<evidence type="ECO:0000313" key="6">
    <source>
        <dbReference type="EMBL" id="QEJ97350.1"/>
    </source>
</evidence>
<keyword evidence="3" id="KW-0813">Transport</keyword>
<comment type="similarity">
    <text evidence="1">Belongs to the V-ATPase E subunit family.</text>
</comment>
<proteinExistence type="inferred from homology"/>
<reference evidence="5" key="2">
    <citation type="submission" date="2015-01" db="EMBL/GenBank/DDBJ databases">
        <authorList>
            <person name="Xiang T."/>
            <person name="Song Y."/>
            <person name="Huang L."/>
            <person name="Wang B."/>
            <person name="Wu P."/>
        </authorList>
    </citation>
    <scope>NUCLEOTIDE SEQUENCE [LARGE SCALE GENOMIC DNA]</scope>
    <source>
        <strain evidence="5">V1</strain>
    </source>
</reference>
<dbReference type="GO" id="GO:0046961">
    <property type="term" value="F:proton-transporting ATPase activity, rotational mechanism"/>
    <property type="evidence" value="ECO:0007669"/>
    <property type="project" value="InterPro"/>
</dbReference>
<dbReference type="Pfam" id="PF01991">
    <property type="entry name" value="vATP-synt_E"/>
    <property type="match status" value="1"/>
</dbReference>
<protein>
    <recommendedName>
        <fullName evidence="2">V-type ATP synthase subunit E</fullName>
    </recommendedName>
</protein>
<sequence length="205" mass="22395">MEIQLQELVDKIKQAGVAPAEEQAAKLISDAEDKARSIIDDAHAEAKQIIQTAKTEAERFDQAAVASIFQAGRNTLLSFRDNLLAQLDAFIKTETLKAYDRDVLRNLIPEAVLAWIKNTGNDDLSIILSPEDADALKNVLLTGLKEKLSSGIEIKADDQVEGGFRIATKDGAAYYDFSAEAVANLFSSYINPRTAEILKTAAKEL</sequence>
<dbReference type="OrthoDB" id="1771105at2"/>
<dbReference type="GeneID" id="57752336"/>